<feature type="compositionally biased region" description="Polar residues" evidence="1">
    <location>
        <begin position="65"/>
        <end position="82"/>
    </location>
</feature>
<accession>A0A844AWR7</accession>
<evidence type="ECO:0000313" key="4">
    <source>
        <dbReference type="Proteomes" id="UP000487350"/>
    </source>
</evidence>
<dbReference type="RefSeq" id="WP_153585839.1">
    <property type="nucleotide sequence ID" value="NZ_WJBU01000013.1"/>
</dbReference>
<keyword evidence="2" id="KW-0472">Membrane</keyword>
<feature type="region of interest" description="Disordered" evidence="1">
    <location>
        <begin position="56"/>
        <end position="95"/>
    </location>
</feature>
<evidence type="ECO:0000256" key="2">
    <source>
        <dbReference type="SAM" id="Phobius"/>
    </source>
</evidence>
<sequence>MESTPTLPPQVTAALDRGNLVEAIKLLRASGMDAPAIKQGVDAYMRRKVATPALRDAHGSHAKAVTQSQPFVPRPTDNSFAYTNPAKGLSPGQVPDSSPVWWWLVVLGIAAFIGYLITG</sequence>
<dbReference type="Proteomes" id="UP000487350">
    <property type="component" value="Unassembled WGS sequence"/>
</dbReference>
<name>A0A844AWR7_9BURK</name>
<comment type="caution">
    <text evidence="3">The sequence shown here is derived from an EMBL/GenBank/DDBJ whole genome shotgun (WGS) entry which is preliminary data.</text>
</comment>
<proteinExistence type="predicted"/>
<organism evidence="3 4">
    <name type="scientific">Caenimonas koreensis DSM 17982</name>
    <dbReference type="NCBI Taxonomy" id="1121255"/>
    <lineage>
        <taxon>Bacteria</taxon>
        <taxon>Pseudomonadati</taxon>
        <taxon>Pseudomonadota</taxon>
        <taxon>Betaproteobacteria</taxon>
        <taxon>Burkholderiales</taxon>
        <taxon>Comamonadaceae</taxon>
        <taxon>Caenimonas</taxon>
    </lineage>
</organism>
<evidence type="ECO:0000256" key="1">
    <source>
        <dbReference type="SAM" id="MobiDB-lite"/>
    </source>
</evidence>
<dbReference type="AlphaFoldDB" id="A0A844AWR7"/>
<reference evidence="3 4" key="1">
    <citation type="submission" date="2019-11" db="EMBL/GenBank/DDBJ databases">
        <title>Caenimonas koreensis gen. nov., sp. nov., isolated from activated sludge.</title>
        <authorList>
            <person name="Seung H.R."/>
        </authorList>
    </citation>
    <scope>NUCLEOTIDE SEQUENCE [LARGE SCALE GENOMIC DNA]</scope>
    <source>
        <strain evidence="3 4">EMB320</strain>
    </source>
</reference>
<dbReference type="EMBL" id="WJBU01000013">
    <property type="protein sequence ID" value="MRD48524.1"/>
    <property type="molecule type" value="Genomic_DNA"/>
</dbReference>
<keyword evidence="2" id="KW-1133">Transmembrane helix</keyword>
<keyword evidence="4" id="KW-1185">Reference proteome</keyword>
<feature type="transmembrane region" description="Helical" evidence="2">
    <location>
        <begin position="100"/>
        <end position="118"/>
    </location>
</feature>
<evidence type="ECO:0000313" key="3">
    <source>
        <dbReference type="EMBL" id="MRD48524.1"/>
    </source>
</evidence>
<keyword evidence="2" id="KW-0812">Transmembrane</keyword>
<gene>
    <name evidence="3" type="ORF">GHT07_14650</name>
</gene>
<protein>
    <submittedName>
        <fullName evidence="3">Uncharacterized protein</fullName>
    </submittedName>
</protein>
<dbReference type="OrthoDB" id="8857528at2"/>